<dbReference type="EMBL" id="BAAAKV010000029">
    <property type="protein sequence ID" value="GAA1174502.1"/>
    <property type="molecule type" value="Genomic_DNA"/>
</dbReference>
<evidence type="ECO:0000313" key="4">
    <source>
        <dbReference type="Proteomes" id="UP001501371"/>
    </source>
</evidence>
<name>A0ABN1UVY5_9ACTN</name>
<dbReference type="Proteomes" id="UP001501371">
    <property type="component" value="Unassembled WGS sequence"/>
</dbReference>
<protein>
    <recommendedName>
        <fullName evidence="5">Secreted protein</fullName>
    </recommendedName>
</protein>
<evidence type="ECO:0000256" key="2">
    <source>
        <dbReference type="SAM" id="SignalP"/>
    </source>
</evidence>
<keyword evidence="4" id="KW-1185">Reference proteome</keyword>
<gene>
    <name evidence="3" type="ORF">GCM10009654_34720</name>
</gene>
<feature type="signal peptide" evidence="2">
    <location>
        <begin position="1"/>
        <end position="35"/>
    </location>
</feature>
<feature type="chain" id="PRO_5047043293" description="Secreted protein" evidence="2">
    <location>
        <begin position="36"/>
        <end position="328"/>
    </location>
</feature>
<accession>A0ABN1UVY5</accession>
<proteinExistence type="predicted"/>
<keyword evidence="2" id="KW-0732">Signal</keyword>
<evidence type="ECO:0000313" key="3">
    <source>
        <dbReference type="EMBL" id="GAA1174502.1"/>
    </source>
</evidence>
<comment type="caution">
    <text evidence="3">The sequence shown here is derived from an EMBL/GenBank/DDBJ whole genome shotgun (WGS) entry which is preliminary data.</text>
</comment>
<reference evidence="3 4" key="1">
    <citation type="journal article" date="2019" name="Int. J. Syst. Evol. Microbiol.">
        <title>The Global Catalogue of Microorganisms (GCM) 10K type strain sequencing project: providing services to taxonomists for standard genome sequencing and annotation.</title>
        <authorList>
            <consortium name="The Broad Institute Genomics Platform"/>
            <consortium name="The Broad Institute Genome Sequencing Center for Infectious Disease"/>
            <person name="Wu L."/>
            <person name="Ma J."/>
        </authorList>
    </citation>
    <scope>NUCLEOTIDE SEQUENCE [LARGE SCALE GENOMIC DNA]</scope>
    <source>
        <strain evidence="3 4">JCM 12696</strain>
    </source>
</reference>
<evidence type="ECO:0008006" key="5">
    <source>
        <dbReference type="Google" id="ProtNLM"/>
    </source>
</evidence>
<sequence length="328" mass="30815">MSRGIAKYNKRRVLIAGGAAAVVLSGAVIVSSAMAGEGDSGQAAADGRTAASPGSVNCPDVAPSLPAIPASAQAEVDRNLALLNTQIGEANQRLIDTVGQGGANFVQNAILGPLEDKRVATINRIATAIGRTAEKPAGLDSLAACTLNTGAAGEGAGAGDAGNAGGDAGAGDAGAGDAGAGEAGAGNAGAGAGDAGAGAGDAGAGAGDAGAGNAGGDAGNAGGDGAGGATGASTVNCPDVAPSLPAIPASAQAEVDRNLALLDTQISEANQRLIDTVGQGGPNFVQNAILGPLEDKRVATINRIATAIGRTAEKPAGLDSLGACTLNG</sequence>
<evidence type="ECO:0000256" key="1">
    <source>
        <dbReference type="SAM" id="MobiDB-lite"/>
    </source>
</evidence>
<dbReference type="RefSeq" id="WP_344277049.1">
    <property type="nucleotide sequence ID" value="NZ_BAAAKV010000029.1"/>
</dbReference>
<organism evidence="3 4">
    <name type="scientific">Streptomyces hebeiensis</name>
    <dbReference type="NCBI Taxonomy" id="229486"/>
    <lineage>
        <taxon>Bacteria</taxon>
        <taxon>Bacillati</taxon>
        <taxon>Actinomycetota</taxon>
        <taxon>Actinomycetes</taxon>
        <taxon>Kitasatosporales</taxon>
        <taxon>Streptomycetaceae</taxon>
        <taxon>Streptomyces</taxon>
    </lineage>
</organism>
<feature type="region of interest" description="Disordered" evidence="1">
    <location>
        <begin position="169"/>
        <end position="210"/>
    </location>
</feature>